<protein>
    <submittedName>
        <fullName evidence="3">FKB15 protein</fullName>
    </submittedName>
</protein>
<keyword evidence="1" id="KW-0175">Coiled coil</keyword>
<gene>
    <name evidence="3" type="primary">Fkbp15</name>
    <name evidence="3" type="ORF">G6Z78_0000793</name>
</gene>
<dbReference type="AlphaFoldDB" id="A0A836EHQ8"/>
<feature type="non-terminal residue" evidence="3">
    <location>
        <position position="1"/>
    </location>
</feature>
<proteinExistence type="predicted"/>
<sequence length="742" mass="83897">MSAQNQLPNLDKIFRDDDESDFVPSGGSNLAAIFGQQPKLEPHSVKQVPKKNTRYNIQQTAPSSKTEVLIAKAVHAFKLQNGQYACIGKVGMALTGNVATRVYQIILYKTKQEYISVATVTRDFVYTVQTNNYASYYDNKENWSILFEKYEHYLEFAIEVGLARYFALQEKGENVIYQDLMPSDKDVIAKEGDNICIKYFVGSEIIQPFKTNFAMSQTMTVEISTDENWERILLGSGKGLKRVLFLPPSKQISLGPGFPKERDIMLIIEITDIRVQEENSPTPKNLTSGKAAIISRMAKMGQSILPKMPLPSTTDSEDTEDDLPHKSPRHKKIEQSEGNLQKKNLSFASTDEKEVTQKAVEPKTGVPSLDSSTYKPLISAQPLTPQWTPPYFAGHYVTMDNQMYPVSQTVNRAIPAALDPGMNMLLSETRIANAEIRMGISKISDNVQKLLDKFHALELQNATTPTNDKATLDASWKMLLALNASQTGIKVEELSKNIDKDMSDEKIQKVQSKISSLENDLKRSKEEKESLLQINENLNKKLQELETRLTDTNDELKKTKEALEVTKNTIAQCKEENISLEDRLSKCHREHVLQADTISCKQKDIEKKNKEIKQIMNKTYHTLSEKLADESRSELSFDYVKSTIANTIKHITLQVLYEDPDEEDRESKAIKDVNPTSIKTISHQQIEEPNEKHIEKSVLNPNSDNDFSIKCMETSRSTTIMPIFENEPPLVPLEGIDEVDSE</sequence>
<name>A0A836EHQ8_9HYME</name>
<comment type="caution">
    <text evidence="3">The sequence shown here is derived from an EMBL/GenBank/DDBJ whole genome shotgun (WGS) entry which is preliminary data.</text>
</comment>
<feature type="region of interest" description="Disordered" evidence="2">
    <location>
        <begin position="305"/>
        <end position="371"/>
    </location>
</feature>
<feature type="compositionally biased region" description="Polar residues" evidence="2">
    <location>
        <begin position="336"/>
        <end position="349"/>
    </location>
</feature>
<organism evidence="3 4">
    <name type="scientific">Pseudoatta argentina</name>
    <dbReference type="NCBI Taxonomy" id="621737"/>
    <lineage>
        <taxon>Eukaryota</taxon>
        <taxon>Metazoa</taxon>
        <taxon>Ecdysozoa</taxon>
        <taxon>Arthropoda</taxon>
        <taxon>Hexapoda</taxon>
        <taxon>Insecta</taxon>
        <taxon>Pterygota</taxon>
        <taxon>Neoptera</taxon>
        <taxon>Endopterygota</taxon>
        <taxon>Hymenoptera</taxon>
        <taxon>Apocrita</taxon>
        <taxon>Aculeata</taxon>
        <taxon>Formicoidea</taxon>
        <taxon>Formicidae</taxon>
        <taxon>Myrmicinae</taxon>
        <taxon>Pseudoatta</taxon>
    </lineage>
</organism>
<evidence type="ECO:0000256" key="2">
    <source>
        <dbReference type="SAM" id="MobiDB-lite"/>
    </source>
</evidence>
<accession>A0A836EHQ8</accession>
<feature type="coiled-coil region" evidence="1">
    <location>
        <begin position="500"/>
        <end position="618"/>
    </location>
</feature>
<evidence type="ECO:0000313" key="4">
    <source>
        <dbReference type="Proteomes" id="UP000668214"/>
    </source>
</evidence>
<keyword evidence="4" id="KW-1185">Reference proteome</keyword>
<dbReference type="Proteomes" id="UP000668214">
    <property type="component" value="Unassembled WGS sequence"/>
</dbReference>
<evidence type="ECO:0000313" key="3">
    <source>
        <dbReference type="EMBL" id="KAG5313035.1"/>
    </source>
</evidence>
<feature type="non-terminal residue" evidence="3">
    <location>
        <position position="742"/>
    </location>
</feature>
<dbReference type="EMBL" id="JAANIA010002538">
    <property type="protein sequence ID" value="KAG5313035.1"/>
    <property type="molecule type" value="Genomic_DNA"/>
</dbReference>
<dbReference type="PANTHER" id="PTHR44927:SF1">
    <property type="entry name" value="FK506-BINDING PROTEIN 15"/>
    <property type="match status" value="1"/>
</dbReference>
<reference evidence="3" key="1">
    <citation type="submission" date="2020-02" db="EMBL/GenBank/DDBJ databases">
        <title>Relaxed selection underlies rapid genomic changes in the transitions from sociality to social parasitism in ants.</title>
        <authorList>
            <person name="Bi X."/>
        </authorList>
    </citation>
    <scope>NUCLEOTIDE SEQUENCE</scope>
    <source>
        <strain evidence="3">BGI-DK2014c</strain>
        <tissue evidence="3">Whole body</tissue>
    </source>
</reference>
<evidence type="ECO:0000256" key="1">
    <source>
        <dbReference type="SAM" id="Coils"/>
    </source>
</evidence>
<dbReference type="PANTHER" id="PTHR44927">
    <property type="entry name" value="FK506-BINDING PROTEIN 15"/>
    <property type="match status" value="1"/>
</dbReference>